<reference evidence="2 3" key="1">
    <citation type="journal article" date="2023" name="Insect Mol. Biol.">
        <title>Genome sequencing provides insights into the evolution of gene families encoding plant cell wall-degrading enzymes in longhorned beetles.</title>
        <authorList>
            <person name="Shin N.R."/>
            <person name="Okamura Y."/>
            <person name="Kirsch R."/>
            <person name="Pauchet Y."/>
        </authorList>
    </citation>
    <scope>NUCLEOTIDE SEQUENCE [LARGE SCALE GENOMIC DNA]</scope>
    <source>
        <strain evidence="2">EAD_L_NR</strain>
    </source>
</reference>
<sequence>MEWKTSRSSEQTESGKRMENSSCGYGGNSGILLAKVDCDKASFCERKKACPKTFWIRSLYYYVAILYHISVGNVKKPAVTPTVTVVPSPQKQQKAALGC</sequence>
<dbReference type="EMBL" id="JANEYG010000054">
    <property type="protein sequence ID" value="KAJ8915325.1"/>
    <property type="molecule type" value="Genomic_DNA"/>
</dbReference>
<comment type="caution">
    <text evidence="2">The sequence shown here is derived from an EMBL/GenBank/DDBJ whole genome shotgun (WGS) entry which is preliminary data.</text>
</comment>
<dbReference type="AlphaFoldDB" id="A0AAV8VMP8"/>
<evidence type="ECO:0000313" key="2">
    <source>
        <dbReference type="EMBL" id="KAJ8915325.1"/>
    </source>
</evidence>
<protein>
    <submittedName>
        <fullName evidence="2">Uncharacterized protein</fullName>
    </submittedName>
</protein>
<evidence type="ECO:0000313" key="3">
    <source>
        <dbReference type="Proteomes" id="UP001159042"/>
    </source>
</evidence>
<accession>A0AAV8VMP8</accession>
<keyword evidence="3" id="KW-1185">Reference proteome</keyword>
<name>A0AAV8VMP8_9CUCU</name>
<dbReference type="Proteomes" id="UP001159042">
    <property type="component" value="Unassembled WGS sequence"/>
</dbReference>
<proteinExistence type="predicted"/>
<feature type="region of interest" description="Disordered" evidence="1">
    <location>
        <begin position="1"/>
        <end position="25"/>
    </location>
</feature>
<organism evidence="2 3">
    <name type="scientific">Exocentrus adspersus</name>
    <dbReference type="NCBI Taxonomy" id="1586481"/>
    <lineage>
        <taxon>Eukaryota</taxon>
        <taxon>Metazoa</taxon>
        <taxon>Ecdysozoa</taxon>
        <taxon>Arthropoda</taxon>
        <taxon>Hexapoda</taxon>
        <taxon>Insecta</taxon>
        <taxon>Pterygota</taxon>
        <taxon>Neoptera</taxon>
        <taxon>Endopterygota</taxon>
        <taxon>Coleoptera</taxon>
        <taxon>Polyphaga</taxon>
        <taxon>Cucujiformia</taxon>
        <taxon>Chrysomeloidea</taxon>
        <taxon>Cerambycidae</taxon>
        <taxon>Lamiinae</taxon>
        <taxon>Acanthocinini</taxon>
        <taxon>Exocentrus</taxon>
    </lineage>
</organism>
<evidence type="ECO:0000256" key="1">
    <source>
        <dbReference type="SAM" id="MobiDB-lite"/>
    </source>
</evidence>
<gene>
    <name evidence="2" type="ORF">NQ315_008209</name>
</gene>